<feature type="domain" description="CRAL-TRIO" evidence="8">
    <location>
        <begin position="142"/>
        <end position="316"/>
    </location>
</feature>
<dbReference type="PANTHER" id="PTHR45657:SF40">
    <property type="entry name" value="CRAL-TRIO LIPID BINDING DOMAIN, CRAL_TRIO DOMAIN, CRAL_TRIO DOMAIN SUPERFAMILY"/>
    <property type="match status" value="1"/>
</dbReference>
<dbReference type="InterPro" id="IPR051026">
    <property type="entry name" value="PI/PC_transfer"/>
</dbReference>
<dbReference type="PROSITE" id="PS50191">
    <property type="entry name" value="CRAL_TRIO"/>
    <property type="match status" value="1"/>
</dbReference>
<dbReference type="InterPro" id="IPR011074">
    <property type="entry name" value="CRAL/TRIO_N_dom"/>
</dbReference>
<keyword evidence="5" id="KW-0175">Coiled coil</keyword>
<dbReference type="FunFam" id="3.40.525.10:FF:000011">
    <property type="entry name" value="SEC14 cytosolic factor"/>
    <property type="match status" value="1"/>
</dbReference>
<dbReference type="InterPro" id="IPR036273">
    <property type="entry name" value="CRAL/TRIO_N_dom_sf"/>
</dbReference>
<dbReference type="InterPro" id="IPR036865">
    <property type="entry name" value="CRAL-TRIO_dom_sf"/>
</dbReference>
<sequence length="594" mass="67488">MSMLCDSSTLFSPSFYTGSEKIELENSEEEKKARRNSLKQRAINASNKFRTSFSKKSRNSRVMSVVEDEHDAEDLKAVEALRQALIPEDLLPSKHDDYHMLLRFLKARNYEIDKAKLMWTNMINWRKEYGADTIMEDFDFKEKEEVMQYYPQGHHGVDKDGRPIYIERLGLVDATKLMQATSLERYVKYHVMEFERTFSDKFPACSIAAKTHVDQSTTILDVQGVGLKSMNKSARDLIQSLQNIDGNNYPETLCRMYIINAGSGFRLLWNTVKTFLDPKTTSKINVLGNKFQSKLLEIIEASELPEFLGGTCTCSDKGGCMRSDRGPWQDPDIMKMVRNGEHKCSSRSDISDEKTISEDQSAAHKNVNMSSSFKADVESSGTQKEHIKLAPVHEEAPTSKSNPTANEHKIQTQTRVAEKPIDASYAKQVQKVPGPQDHYNVPDTYTTASDGFGSNIFTGMMTFMMGVMTMVRMTKTMPKKLTEPGHYPSPIYEEPIRQRPDPYQLQSPGISTAEYLSMMKRLGDLEEKVIILTDKPVEMPPEKEEMLNNALNRIESLEIELAATKKSLGDTIAQQQEVAAFIEKKKKKKSLFNF</sequence>
<keyword evidence="4" id="KW-0333">Golgi apparatus</keyword>
<comment type="caution">
    <text evidence="9">The sequence shown here is derived from an EMBL/GenBank/DDBJ whole genome shotgun (WGS) entry which is preliminary data.</text>
</comment>
<evidence type="ECO:0000256" key="6">
    <source>
        <dbReference type="ARBA" id="ARBA00038020"/>
    </source>
</evidence>
<feature type="region of interest" description="Disordered" evidence="7">
    <location>
        <begin position="341"/>
        <end position="411"/>
    </location>
</feature>
<dbReference type="SMART" id="SM01100">
    <property type="entry name" value="CRAL_TRIO_N"/>
    <property type="match status" value="1"/>
</dbReference>
<dbReference type="SUPFAM" id="SSF52087">
    <property type="entry name" value="CRAL/TRIO domain"/>
    <property type="match status" value="1"/>
</dbReference>
<comment type="subcellular location">
    <subcellularLocation>
        <location evidence="1">Cell membrane</location>
        <topology evidence="1">Peripheral membrane protein</topology>
    </subcellularLocation>
    <subcellularLocation>
        <location evidence="2">Golgi apparatus membrane</location>
        <topology evidence="2">Peripheral membrane protein</topology>
    </subcellularLocation>
</comment>
<dbReference type="GO" id="GO:0000139">
    <property type="term" value="C:Golgi membrane"/>
    <property type="evidence" value="ECO:0007669"/>
    <property type="project" value="UniProtKB-SubCell"/>
</dbReference>
<protein>
    <recommendedName>
        <fullName evidence="8">CRAL-TRIO domain-containing protein</fullName>
    </recommendedName>
</protein>
<dbReference type="GO" id="GO:0015031">
    <property type="term" value="P:protein transport"/>
    <property type="evidence" value="ECO:0007669"/>
    <property type="project" value="UniProtKB-KW"/>
</dbReference>
<accession>A0AAP0HA26</accession>
<dbReference type="Proteomes" id="UP001408789">
    <property type="component" value="Unassembled WGS sequence"/>
</dbReference>
<feature type="compositionally biased region" description="Basic and acidic residues" evidence="7">
    <location>
        <begin position="383"/>
        <end position="397"/>
    </location>
</feature>
<name>A0AAP0HA26_9ASTR</name>
<feature type="compositionally biased region" description="Basic and acidic residues" evidence="7">
    <location>
        <begin position="341"/>
        <end position="357"/>
    </location>
</feature>
<dbReference type="Gene3D" id="1.10.8.20">
    <property type="entry name" value="N-terminal domain of phosphatidylinositol transfer protein sec14p"/>
    <property type="match status" value="1"/>
</dbReference>
<dbReference type="PRINTS" id="PR00180">
    <property type="entry name" value="CRETINALDHBP"/>
</dbReference>
<dbReference type="AlphaFoldDB" id="A0AAP0HA26"/>
<feature type="region of interest" description="Disordered" evidence="7">
    <location>
        <begin position="480"/>
        <end position="502"/>
    </location>
</feature>
<comment type="similarity">
    <text evidence="6">Belongs to the SFH family.</text>
</comment>
<dbReference type="Pfam" id="PF00650">
    <property type="entry name" value="CRAL_TRIO"/>
    <property type="match status" value="1"/>
</dbReference>
<evidence type="ECO:0000256" key="2">
    <source>
        <dbReference type="ARBA" id="ARBA00004395"/>
    </source>
</evidence>
<evidence type="ECO:0000313" key="10">
    <source>
        <dbReference type="Proteomes" id="UP001408789"/>
    </source>
</evidence>
<organism evidence="9 10">
    <name type="scientific">Deinandra increscens subsp. villosa</name>
    <dbReference type="NCBI Taxonomy" id="3103831"/>
    <lineage>
        <taxon>Eukaryota</taxon>
        <taxon>Viridiplantae</taxon>
        <taxon>Streptophyta</taxon>
        <taxon>Embryophyta</taxon>
        <taxon>Tracheophyta</taxon>
        <taxon>Spermatophyta</taxon>
        <taxon>Magnoliopsida</taxon>
        <taxon>eudicotyledons</taxon>
        <taxon>Gunneridae</taxon>
        <taxon>Pentapetalae</taxon>
        <taxon>asterids</taxon>
        <taxon>campanulids</taxon>
        <taxon>Asterales</taxon>
        <taxon>Asteraceae</taxon>
        <taxon>Asteroideae</taxon>
        <taxon>Heliantheae alliance</taxon>
        <taxon>Madieae</taxon>
        <taxon>Madiinae</taxon>
        <taxon>Deinandra</taxon>
    </lineage>
</organism>
<dbReference type="PANTHER" id="PTHR45657">
    <property type="entry name" value="CRAL-TRIO DOMAIN-CONTAINING PROTEIN YKL091C-RELATED"/>
    <property type="match status" value="1"/>
</dbReference>
<proteinExistence type="inferred from homology"/>
<dbReference type="GO" id="GO:0005886">
    <property type="term" value="C:plasma membrane"/>
    <property type="evidence" value="ECO:0007669"/>
    <property type="project" value="UniProtKB-SubCell"/>
</dbReference>
<evidence type="ECO:0000259" key="8">
    <source>
        <dbReference type="PROSITE" id="PS50191"/>
    </source>
</evidence>
<keyword evidence="10" id="KW-1185">Reference proteome</keyword>
<evidence type="ECO:0000313" key="9">
    <source>
        <dbReference type="EMBL" id="KAK9077326.1"/>
    </source>
</evidence>
<evidence type="ECO:0000256" key="7">
    <source>
        <dbReference type="SAM" id="MobiDB-lite"/>
    </source>
</evidence>
<gene>
    <name evidence="9" type="ORF">SSX86_005663</name>
</gene>
<evidence type="ECO:0000256" key="5">
    <source>
        <dbReference type="ARBA" id="ARBA00023054"/>
    </source>
</evidence>
<dbReference type="EMBL" id="JBCNJP010000007">
    <property type="protein sequence ID" value="KAK9077326.1"/>
    <property type="molecule type" value="Genomic_DNA"/>
</dbReference>
<keyword evidence="3" id="KW-0653">Protein transport</keyword>
<dbReference type="CDD" id="cd00170">
    <property type="entry name" value="SEC14"/>
    <property type="match status" value="1"/>
</dbReference>
<evidence type="ECO:0000256" key="1">
    <source>
        <dbReference type="ARBA" id="ARBA00004202"/>
    </source>
</evidence>
<dbReference type="SUPFAM" id="SSF46938">
    <property type="entry name" value="CRAL/TRIO N-terminal domain"/>
    <property type="match status" value="1"/>
</dbReference>
<evidence type="ECO:0000256" key="4">
    <source>
        <dbReference type="ARBA" id="ARBA00023034"/>
    </source>
</evidence>
<dbReference type="Gene3D" id="3.40.525.10">
    <property type="entry name" value="CRAL-TRIO lipid binding domain"/>
    <property type="match status" value="1"/>
</dbReference>
<keyword evidence="3" id="KW-0813">Transport</keyword>
<dbReference type="SMART" id="SM00516">
    <property type="entry name" value="SEC14"/>
    <property type="match status" value="1"/>
</dbReference>
<evidence type="ECO:0000256" key="3">
    <source>
        <dbReference type="ARBA" id="ARBA00022927"/>
    </source>
</evidence>
<dbReference type="InterPro" id="IPR001251">
    <property type="entry name" value="CRAL-TRIO_dom"/>
</dbReference>
<reference evidence="9 10" key="1">
    <citation type="submission" date="2024-04" db="EMBL/GenBank/DDBJ databases">
        <title>The reference genome of an endangered Asteraceae, Deinandra increscens subsp. villosa, native to the Central Coast of California.</title>
        <authorList>
            <person name="Guilliams M."/>
            <person name="Hasenstab-Lehman K."/>
            <person name="Meyer R."/>
            <person name="Mcevoy S."/>
        </authorList>
    </citation>
    <scope>NUCLEOTIDE SEQUENCE [LARGE SCALE GENOMIC DNA]</scope>
    <source>
        <tissue evidence="9">Leaf</tissue>
    </source>
</reference>